<evidence type="ECO:0000259" key="4">
    <source>
        <dbReference type="Pfam" id="PF00669"/>
    </source>
</evidence>
<dbReference type="Gene3D" id="1.20.1330.10">
    <property type="entry name" value="f41 fragment of flagellin, N-terminal domain"/>
    <property type="match status" value="1"/>
</dbReference>
<dbReference type="Gene3D" id="6.10.10.10">
    <property type="entry name" value="Flagellar export chaperone, C-terminal domain"/>
    <property type="match status" value="1"/>
</dbReference>
<dbReference type="InterPro" id="IPR001492">
    <property type="entry name" value="Flagellin"/>
</dbReference>
<evidence type="ECO:0000313" key="7">
    <source>
        <dbReference type="Proteomes" id="UP000501648"/>
    </source>
</evidence>
<keyword evidence="6" id="KW-0282">Flagellum</keyword>
<protein>
    <recommendedName>
        <fullName evidence="3">Flagellin</fullName>
    </recommendedName>
</protein>
<dbReference type="Gene3D" id="6.10.280.190">
    <property type="match status" value="1"/>
</dbReference>
<dbReference type="SUPFAM" id="SSF64518">
    <property type="entry name" value="Phase 1 flagellin"/>
    <property type="match status" value="1"/>
</dbReference>
<dbReference type="AlphaFoldDB" id="A0A6M3ZQ61"/>
<evidence type="ECO:0000259" key="5">
    <source>
        <dbReference type="Pfam" id="PF00700"/>
    </source>
</evidence>
<comment type="similarity">
    <text evidence="1 3">Belongs to the bacterial flagellin family.</text>
</comment>
<evidence type="ECO:0000256" key="3">
    <source>
        <dbReference type="RuleBase" id="RU362073"/>
    </source>
</evidence>
<dbReference type="GO" id="GO:0005576">
    <property type="term" value="C:extracellular region"/>
    <property type="evidence" value="ECO:0007669"/>
    <property type="project" value="UniProtKB-SubCell"/>
</dbReference>
<gene>
    <name evidence="6" type="ORF">C798_11100</name>
</gene>
<organism evidence="6 7">
    <name type="scientific">Herbaspirillum rubrisubalbicans Os34</name>
    <dbReference type="NCBI Taxonomy" id="1235827"/>
    <lineage>
        <taxon>Bacteria</taxon>
        <taxon>Pseudomonadati</taxon>
        <taxon>Pseudomonadota</taxon>
        <taxon>Betaproteobacteria</taxon>
        <taxon>Burkholderiales</taxon>
        <taxon>Oxalobacteraceae</taxon>
        <taxon>Herbaspirillum</taxon>
    </lineage>
</organism>
<dbReference type="Proteomes" id="UP000501648">
    <property type="component" value="Chromosome"/>
</dbReference>
<feature type="domain" description="Flagellin N-terminal" evidence="4">
    <location>
        <begin position="5"/>
        <end position="141"/>
    </location>
</feature>
<dbReference type="InterPro" id="IPR001029">
    <property type="entry name" value="Flagellin_N"/>
</dbReference>
<dbReference type="PRINTS" id="PR00207">
    <property type="entry name" value="FLAGELLIN"/>
</dbReference>
<feature type="domain" description="Flagellin C-terminal" evidence="5">
    <location>
        <begin position="276"/>
        <end position="361"/>
    </location>
</feature>
<keyword evidence="3" id="KW-0964">Secreted</keyword>
<dbReference type="Gene3D" id="2.60.40.4390">
    <property type="match status" value="1"/>
</dbReference>
<comment type="function">
    <text evidence="3">Flagellin is the subunit protein which polymerizes to form the filaments of bacterial flagella.</text>
</comment>
<dbReference type="EMBL" id="CP008956">
    <property type="protein sequence ID" value="QJQ00757.1"/>
    <property type="molecule type" value="Genomic_DNA"/>
</dbReference>
<name>A0A6M3ZQ61_9BURK</name>
<comment type="subcellular location">
    <subcellularLocation>
        <location evidence="3">Secreted</location>
    </subcellularLocation>
    <subcellularLocation>
        <location evidence="3">Bacterial flagellum</location>
    </subcellularLocation>
</comment>
<dbReference type="GO" id="GO:0005198">
    <property type="term" value="F:structural molecule activity"/>
    <property type="evidence" value="ECO:0007669"/>
    <property type="project" value="UniProtKB-UniRule"/>
</dbReference>
<dbReference type="GO" id="GO:0009288">
    <property type="term" value="C:bacterial-type flagellum"/>
    <property type="evidence" value="ECO:0007669"/>
    <property type="project" value="UniProtKB-SubCell"/>
</dbReference>
<dbReference type="PANTHER" id="PTHR42792:SF2">
    <property type="entry name" value="FLAGELLIN"/>
    <property type="match status" value="1"/>
</dbReference>
<dbReference type="InterPro" id="IPR042187">
    <property type="entry name" value="Flagellin_C_sub2"/>
</dbReference>
<keyword evidence="6" id="KW-0966">Cell projection</keyword>
<evidence type="ECO:0000313" key="6">
    <source>
        <dbReference type="EMBL" id="QJQ00757.1"/>
    </source>
</evidence>
<keyword evidence="6" id="KW-0969">Cilium</keyword>
<proteinExistence type="inferred from homology"/>
<accession>A0A6M3ZQ61</accession>
<dbReference type="InterPro" id="IPR046358">
    <property type="entry name" value="Flagellin_C"/>
</dbReference>
<keyword evidence="2 3" id="KW-0975">Bacterial flagellum</keyword>
<evidence type="ECO:0000256" key="1">
    <source>
        <dbReference type="ARBA" id="ARBA00005709"/>
    </source>
</evidence>
<evidence type="ECO:0000256" key="2">
    <source>
        <dbReference type="ARBA" id="ARBA00023143"/>
    </source>
</evidence>
<dbReference type="Pfam" id="PF00669">
    <property type="entry name" value="Flagellin_N"/>
    <property type="match status" value="1"/>
</dbReference>
<dbReference type="PANTHER" id="PTHR42792">
    <property type="entry name" value="FLAGELLIN"/>
    <property type="match status" value="1"/>
</dbReference>
<reference evidence="6 7" key="1">
    <citation type="journal article" date="2012" name="J. Bacteriol.">
        <title>Genome sequence of the pathogenic Herbaspirillum seropedicae strain Os34, isolated from rice roots.</title>
        <authorList>
            <person name="Ye W."/>
            <person name="Ye S."/>
            <person name="Liu J."/>
            <person name="Chang S."/>
            <person name="Chen M."/>
            <person name="Zhu B."/>
            <person name="Guo L."/>
            <person name="An Q."/>
        </authorList>
    </citation>
    <scope>NUCLEOTIDE SEQUENCE [LARGE SCALE GENOMIC DNA]</scope>
    <source>
        <strain evidence="6 7">Os34</strain>
    </source>
</reference>
<dbReference type="Pfam" id="PF00700">
    <property type="entry name" value="Flagellin_C"/>
    <property type="match status" value="1"/>
</dbReference>
<sequence>MAAVINTNIPSLNTQRNLNASQSSLNTSIQRLSSGLRVNSAKDDAAGLAIADRMNSQIKGLAVAQRNANDGISMAQTAEGALSTVGDNLQRMRELAVQAANGTNSAQDRKTLNDEYTQLSQEVFRVLNGTSFNGQNLFTGTGQGASAGTGSDAANVSASLTLSFQVGANVQDNKLNDQITITLDDLSNNSTIATVIGTSAKGLIGLGNTAGVSAAQATYTSAKAALDNLFATGSSMSSSALASSAVTLQAAVDSAKLSLDQAVAAPSAQSDAQKAIQNLDKAISMISSKRAEFGAVQNRFSAVISNLQVSSENITASRSRIMDTDYAQETANLTRAQILQQAGTAMLSQANSAPQQVLSLLK</sequence>
<dbReference type="RefSeq" id="WP_017450959.1">
    <property type="nucleotide sequence ID" value="NZ_CP008956.1"/>
</dbReference>